<keyword evidence="3" id="KW-0378">Hydrolase</keyword>
<dbReference type="SUPFAM" id="SSF53254">
    <property type="entry name" value="Phosphoglycerate mutase-like"/>
    <property type="match status" value="1"/>
</dbReference>
<dbReference type="CDD" id="cd07067">
    <property type="entry name" value="HP_PGM_like"/>
    <property type="match status" value="1"/>
</dbReference>
<feature type="active site" description="Tele-phosphohistidine intermediate" evidence="1">
    <location>
        <position position="9"/>
    </location>
</feature>
<dbReference type="InterPro" id="IPR050275">
    <property type="entry name" value="PGM_Phosphatase"/>
</dbReference>
<dbReference type="EC" id="3.1.3.46" evidence="3"/>
<dbReference type="GO" id="GO:0005737">
    <property type="term" value="C:cytoplasm"/>
    <property type="evidence" value="ECO:0007669"/>
    <property type="project" value="TreeGrafter"/>
</dbReference>
<dbReference type="PANTHER" id="PTHR48100:SF1">
    <property type="entry name" value="HISTIDINE PHOSPHATASE FAMILY PROTEIN-RELATED"/>
    <property type="match status" value="1"/>
</dbReference>
<dbReference type="InterPro" id="IPR029033">
    <property type="entry name" value="His_PPase_superfam"/>
</dbReference>
<sequence>MTTIYFIRHGKTEWNLAARYQGAHGDSPLLEASHQDIRSLAASLAGVKFIHAYTSPLKRARQTAEELIAQLPTPVALTVDERLIEFDLGKMEGMTFSAVEKEWPTTVDNFHHHPERFDPTVVGSESFEAVINRLKAAVLDYCHRYPRGNVLVVSHGAALNAGINGILGASLVNLKQRGGLSNTSTTVIQTTDQKHFELVKWNDTEYLHRTQVDPTDTV</sequence>
<evidence type="ECO:0000313" key="3">
    <source>
        <dbReference type="EMBL" id="AOR74907.1"/>
    </source>
</evidence>
<dbReference type="SMART" id="SM00855">
    <property type="entry name" value="PGAM"/>
    <property type="match status" value="1"/>
</dbReference>
<dbReference type="EMBL" id="CP017151">
    <property type="protein sequence ID" value="AOR74907.1"/>
    <property type="molecule type" value="Genomic_DNA"/>
</dbReference>
<dbReference type="GO" id="GO:0004331">
    <property type="term" value="F:fructose-2,6-bisphosphate 2-phosphatase activity"/>
    <property type="evidence" value="ECO:0007669"/>
    <property type="project" value="UniProtKB-EC"/>
</dbReference>
<dbReference type="PATRIC" id="fig|1613.112.peg.1523"/>
<feature type="binding site" evidence="2">
    <location>
        <position position="59"/>
    </location>
    <ligand>
        <name>substrate</name>
    </ligand>
</feature>
<dbReference type="Proteomes" id="UP000094714">
    <property type="component" value="Chromosome"/>
</dbReference>
<gene>
    <name evidence="3" type="ORF">LACFE_CDS1457</name>
</gene>
<evidence type="ECO:0000256" key="1">
    <source>
        <dbReference type="PIRSR" id="PIRSR613078-1"/>
    </source>
</evidence>
<proteinExistence type="predicted"/>
<dbReference type="Gene3D" id="3.40.50.1240">
    <property type="entry name" value="Phosphoglycerate mutase-like"/>
    <property type="match status" value="1"/>
</dbReference>
<dbReference type="Pfam" id="PF00300">
    <property type="entry name" value="His_Phos_1"/>
    <property type="match status" value="1"/>
</dbReference>
<dbReference type="AlphaFoldDB" id="A0A0F4HAC5"/>
<name>A0A0F4HAC5_LIMFE</name>
<evidence type="ECO:0000313" key="4">
    <source>
        <dbReference type="Proteomes" id="UP000094714"/>
    </source>
</evidence>
<accession>A0A0F4HAC5</accession>
<reference evidence="3 4" key="1">
    <citation type="submission" date="2016-09" db="EMBL/GenBank/DDBJ databases">
        <title>Genome Sequence of the Lactobacillus fermentum strain NCC2970 (CNCM I-5068).</title>
        <authorList>
            <person name="Barretto C."/>
            <person name="Ngom-Bru C."/>
            <person name="Genevaz A."/>
            <person name="Fournier C."/>
            <person name="Moine D."/>
            <person name="Kassam M."/>
            <person name="Iltis A."/>
            <person name="Sagory-Zalkind P."/>
            <person name="Faucherand G."/>
            <person name="Descombes P."/>
            <person name="Duboux S."/>
        </authorList>
    </citation>
    <scope>NUCLEOTIDE SEQUENCE [LARGE SCALE GENOMIC DNA]</scope>
    <source>
        <strain evidence="3 4">NCC2970</strain>
    </source>
</reference>
<feature type="binding site" evidence="2">
    <location>
        <begin position="8"/>
        <end position="15"/>
    </location>
    <ligand>
        <name>substrate</name>
    </ligand>
</feature>
<organism evidence="3 4">
    <name type="scientific">Limosilactobacillus fermentum</name>
    <name type="common">Lactobacillus fermentum</name>
    <dbReference type="NCBI Taxonomy" id="1613"/>
    <lineage>
        <taxon>Bacteria</taxon>
        <taxon>Bacillati</taxon>
        <taxon>Bacillota</taxon>
        <taxon>Bacilli</taxon>
        <taxon>Lactobacillales</taxon>
        <taxon>Lactobacillaceae</taxon>
        <taxon>Limosilactobacillus</taxon>
    </lineage>
</organism>
<evidence type="ECO:0000256" key="2">
    <source>
        <dbReference type="PIRSR" id="PIRSR613078-2"/>
    </source>
</evidence>
<feature type="active site" description="Proton donor/acceptor" evidence="1">
    <location>
        <position position="85"/>
    </location>
</feature>
<dbReference type="InterPro" id="IPR013078">
    <property type="entry name" value="His_Pase_superF_clade-1"/>
</dbReference>
<protein>
    <submittedName>
        <fullName evidence="3">Phosphoglycerate mutase</fullName>
        <ecNumber evidence="3">3.1.3.3</ecNumber>
        <ecNumber evidence="3">3.1.3.46</ecNumber>
    </submittedName>
</protein>
<dbReference type="EC" id="3.1.3.3" evidence="3"/>
<dbReference type="PANTHER" id="PTHR48100">
    <property type="entry name" value="BROAD-SPECIFICITY PHOSPHATASE YOR283W-RELATED"/>
    <property type="match status" value="1"/>
</dbReference>
<dbReference type="RefSeq" id="WP_003686355.1">
    <property type="nucleotide sequence ID" value="NZ_CAXOPQ010000009.1"/>
</dbReference>